<name>A0ABT7QP91_9BACT</name>
<organism evidence="1 2">
    <name type="scientific">Sulfurovum xiamenensis</name>
    <dbReference type="NCBI Taxonomy" id="3019066"/>
    <lineage>
        <taxon>Bacteria</taxon>
        <taxon>Pseudomonadati</taxon>
        <taxon>Campylobacterota</taxon>
        <taxon>Epsilonproteobacteria</taxon>
        <taxon>Campylobacterales</taxon>
        <taxon>Sulfurovaceae</taxon>
        <taxon>Sulfurovum</taxon>
    </lineage>
</organism>
<reference evidence="1" key="1">
    <citation type="submission" date="2023-01" db="EMBL/GenBank/DDBJ databases">
        <title>Sulfurovum sp. XTW-4 genome assembly.</title>
        <authorList>
            <person name="Wang J."/>
        </authorList>
    </citation>
    <scope>NUCLEOTIDE SEQUENCE</scope>
    <source>
        <strain evidence="1">XTW-4</strain>
    </source>
</reference>
<dbReference type="Proteomes" id="UP001169066">
    <property type="component" value="Unassembled WGS sequence"/>
</dbReference>
<proteinExistence type="predicted"/>
<accession>A0ABT7QP91</accession>
<evidence type="ECO:0000313" key="2">
    <source>
        <dbReference type="Proteomes" id="UP001169066"/>
    </source>
</evidence>
<protein>
    <submittedName>
        <fullName evidence="1">Uncharacterized protein</fullName>
    </submittedName>
</protein>
<comment type="caution">
    <text evidence="1">The sequence shown here is derived from an EMBL/GenBank/DDBJ whole genome shotgun (WGS) entry which is preliminary data.</text>
</comment>
<keyword evidence="2" id="KW-1185">Reference proteome</keyword>
<gene>
    <name evidence="1" type="ORF">PF327_01665</name>
</gene>
<sequence>MVNQASQSGYTTLQQEAIAAAASDISLIMTREWDESNTNDTLDSTILTTASGNYNQAARTNLRSRTYFSSTGGTRSASTLGADTGDLDDIDDVNGINTTLTPMGGSDLIDQTITIATTVSYLNDTSTSPVGTSASGATSNIKGITITLTSGGTTPELQKQIKLNAFSSNVGSYKLERKVFE</sequence>
<evidence type="ECO:0000313" key="1">
    <source>
        <dbReference type="EMBL" id="MDM5262896.1"/>
    </source>
</evidence>
<dbReference type="RefSeq" id="WP_289401055.1">
    <property type="nucleotide sequence ID" value="NZ_JAQIBC010000001.1"/>
</dbReference>
<dbReference type="EMBL" id="JAQIBC010000001">
    <property type="protein sequence ID" value="MDM5262896.1"/>
    <property type="molecule type" value="Genomic_DNA"/>
</dbReference>